<dbReference type="Proteomes" id="UP000269374">
    <property type="component" value="Chromosome"/>
</dbReference>
<dbReference type="EMBL" id="CP032627">
    <property type="protein sequence ID" value="AYG00403.1"/>
    <property type="molecule type" value="Genomic_DNA"/>
</dbReference>
<keyword evidence="1" id="KW-0812">Transmembrane</keyword>
<dbReference type="Pfam" id="PF11797">
    <property type="entry name" value="WxLIP_HBD"/>
    <property type="match status" value="1"/>
</dbReference>
<keyword evidence="4" id="KW-1185">Reference proteome</keyword>
<dbReference type="RefSeq" id="WP_120771791.1">
    <property type="nucleotide sequence ID" value="NZ_CP032627.1"/>
</dbReference>
<evidence type="ECO:0000259" key="2">
    <source>
        <dbReference type="Pfam" id="PF11797"/>
    </source>
</evidence>
<organism evidence="3 4">
    <name type="scientific">Lactococcus allomyrinae</name>
    <dbReference type="NCBI Taxonomy" id="2419773"/>
    <lineage>
        <taxon>Bacteria</taxon>
        <taxon>Bacillati</taxon>
        <taxon>Bacillota</taxon>
        <taxon>Bacilli</taxon>
        <taxon>Lactobacillales</taxon>
        <taxon>Streptococcaceae</taxon>
        <taxon>Lactococcus</taxon>
    </lineage>
</organism>
<keyword evidence="1" id="KW-0472">Membrane</keyword>
<evidence type="ECO:0000313" key="3">
    <source>
        <dbReference type="EMBL" id="AYG00403.1"/>
    </source>
</evidence>
<dbReference type="AlphaFoldDB" id="A0A387B9K2"/>
<sequence length="195" mass="21787">MQNSKESVSPNLTLDKVEPSQVNGRNVISANLTNSAMAYLLDMNANAEVIHLGDKSIKYSFDSATLKMAPNSNFNLGIPVSIQGALKKGETSVPLKSGRYQLEMVVYGNKSTDGKYQTMVDGQVTKYDYKWTFSKVFTITETEAKELNAKDVTIEHAQDSNWLVYGLVLIILALAIFIFILLLKRRPKEAEERED</sequence>
<protein>
    <submittedName>
        <fullName evidence="3">DUF3324 domain-containing protein</fullName>
    </submittedName>
</protein>
<accession>A0A387B9K2</accession>
<evidence type="ECO:0000313" key="4">
    <source>
        <dbReference type="Proteomes" id="UP000269374"/>
    </source>
</evidence>
<gene>
    <name evidence="3" type="ORF">D7I46_04435</name>
</gene>
<name>A0A387B9K2_9LACT</name>
<dbReference type="KEGG" id="lact:D7I46_04435"/>
<reference evidence="3 4" key="1">
    <citation type="submission" date="2018-09" db="EMBL/GenBank/DDBJ databases">
        <title>Genome sequencing of strain 1JSPR-7.</title>
        <authorList>
            <person name="Heo J."/>
            <person name="Kim S.-J."/>
            <person name="Kwon S.-W."/>
        </authorList>
    </citation>
    <scope>NUCLEOTIDE SEQUENCE [LARGE SCALE GENOMIC DNA]</scope>
    <source>
        <strain evidence="3 4">1JSPR-7</strain>
    </source>
</reference>
<feature type="domain" description="WxL Interacting Protein host binding" evidence="2">
    <location>
        <begin position="2"/>
        <end position="148"/>
    </location>
</feature>
<proteinExistence type="predicted"/>
<feature type="transmembrane region" description="Helical" evidence="1">
    <location>
        <begin position="162"/>
        <end position="183"/>
    </location>
</feature>
<dbReference type="InterPro" id="IPR021759">
    <property type="entry name" value="WxLIP_HBD"/>
</dbReference>
<dbReference type="OrthoDB" id="2148359at2"/>
<keyword evidence="1" id="KW-1133">Transmembrane helix</keyword>
<evidence type="ECO:0000256" key="1">
    <source>
        <dbReference type="SAM" id="Phobius"/>
    </source>
</evidence>